<accession>A0A392R2G1</accession>
<evidence type="ECO:0000313" key="1">
    <source>
        <dbReference type="EMBL" id="MCI30304.1"/>
    </source>
</evidence>
<dbReference type="Proteomes" id="UP000265520">
    <property type="component" value="Unassembled WGS sequence"/>
</dbReference>
<reference evidence="1 2" key="1">
    <citation type="journal article" date="2018" name="Front. Plant Sci.">
        <title>Red Clover (Trifolium pratense) and Zigzag Clover (T. medium) - A Picture of Genomic Similarities and Differences.</title>
        <authorList>
            <person name="Dluhosova J."/>
            <person name="Istvanek J."/>
            <person name="Nedelnik J."/>
            <person name="Repkova J."/>
        </authorList>
    </citation>
    <scope>NUCLEOTIDE SEQUENCE [LARGE SCALE GENOMIC DNA]</scope>
    <source>
        <strain evidence="2">cv. 10/8</strain>
        <tissue evidence="1">Leaf</tissue>
    </source>
</reference>
<keyword evidence="2" id="KW-1185">Reference proteome</keyword>
<evidence type="ECO:0000313" key="2">
    <source>
        <dbReference type="Proteomes" id="UP000265520"/>
    </source>
</evidence>
<proteinExistence type="predicted"/>
<sequence>MVLNSRSKLMSDFKEGQWSSVFQRVQFLGGSITVARDSH</sequence>
<dbReference type="AlphaFoldDB" id="A0A392R2G1"/>
<comment type="caution">
    <text evidence="1">The sequence shown here is derived from an EMBL/GenBank/DDBJ whole genome shotgun (WGS) entry which is preliminary data.</text>
</comment>
<protein>
    <submittedName>
        <fullName evidence="1">Uncharacterized protein</fullName>
    </submittedName>
</protein>
<dbReference type="EMBL" id="LXQA010178555">
    <property type="protein sequence ID" value="MCI30304.1"/>
    <property type="molecule type" value="Genomic_DNA"/>
</dbReference>
<name>A0A392R2G1_9FABA</name>
<organism evidence="1 2">
    <name type="scientific">Trifolium medium</name>
    <dbReference type="NCBI Taxonomy" id="97028"/>
    <lineage>
        <taxon>Eukaryota</taxon>
        <taxon>Viridiplantae</taxon>
        <taxon>Streptophyta</taxon>
        <taxon>Embryophyta</taxon>
        <taxon>Tracheophyta</taxon>
        <taxon>Spermatophyta</taxon>
        <taxon>Magnoliopsida</taxon>
        <taxon>eudicotyledons</taxon>
        <taxon>Gunneridae</taxon>
        <taxon>Pentapetalae</taxon>
        <taxon>rosids</taxon>
        <taxon>fabids</taxon>
        <taxon>Fabales</taxon>
        <taxon>Fabaceae</taxon>
        <taxon>Papilionoideae</taxon>
        <taxon>50 kb inversion clade</taxon>
        <taxon>NPAAA clade</taxon>
        <taxon>Hologalegina</taxon>
        <taxon>IRL clade</taxon>
        <taxon>Trifolieae</taxon>
        <taxon>Trifolium</taxon>
    </lineage>
</organism>